<dbReference type="NCBIfam" id="TIGR00087">
    <property type="entry name" value="surE"/>
    <property type="match status" value="1"/>
</dbReference>
<dbReference type="Pfam" id="PF01975">
    <property type="entry name" value="SurE"/>
    <property type="match status" value="1"/>
</dbReference>
<evidence type="ECO:0000256" key="3">
    <source>
        <dbReference type="ARBA" id="ARBA00012643"/>
    </source>
</evidence>
<comment type="similarity">
    <text evidence="2">Belongs to the SurE nucleotidase family.</text>
</comment>
<dbReference type="Gene3D" id="3.40.1210.10">
    <property type="entry name" value="Survival protein SurE-like phosphatase/nucleotidase"/>
    <property type="match status" value="1"/>
</dbReference>
<proteinExistence type="inferred from homology"/>
<organism evidence="7 8">
    <name type="scientific">Leptothoe kymatousa TAU-MAC 1615</name>
    <dbReference type="NCBI Taxonomy" id="2364775"/>
    <lineage>
        <taxon>Bacteria</taxon>
        <taxon>Bacillati</taxon>
        <taxon>Cyanobacteriota</taxon>
        <taxon>Cyanophyceae</taxon>
        <taxon>Nodosilineales</taxon>
        <taxon>Cymatolegaceae</taxon>
        <taxon>Leptothoe</taxon>
        <taxon>Leptothoe kymatousa</taxon>
    </lineage>
</organism>
<evidence type="ECO:0000256" key="1">
    <source>
        <dbReference type="ARBA" id="ARBA00000815"/>
    </source>
</evidence>
<dbReference type="PANTHER" id="PTHR30457">
    <property type="entry name" value="5'-NUCLEOTIDASE SURE"/>
    <property type="match status" value="1"/>
</dbReference>
<gene>
    <name evidence="7" type="primary">surE</name>
    <name evidence="7" type="ORF">IXB28_03010</name>
</gene>
<evidence type="ECO:0000313" key="8">
    <source>
        <dbReference type="Proteomes" id="UP001196661"/>
    </source>
</evidence>
<keyword evidence="5" id="KW-0378">Hydrolase</keyword>
<evidence type="ECO:0000256" key="2">
    <source>
        <dbReference type="ARBA" id="ARBA00011062"/>
    </source>
</evidence>
<feature type="domain" description="Survival protein SurE-like phosphatase/nucleotidase" evidence="6">
    <location>
        <begin position="9"/>
        <end position="178"/>
    </location>
</feature>
<comment type="caution">
    <text evidence="7">The sequence shown here is derived from an EMBL/GenBank/DDBJ whole genome shotgun (WGS) entry which is preliminary data.</text>
</comment>
<evidence type="ECO:0000313" key="7">
    <source>
        <dbReference type="EMBL" id="MBT9311164.1"/>
    </source>
</evidence>
<dbReference type="EC" id="3.1.3.5" evidence="3"/>
<name>A0ABS5XZY9_9CYAN</name>
<sequence length="237" mass="25671">MPHKVLTNIVLTNDDGIDAPGIEALYQAIASISDDTTIGVVAPDQHLSGCSHQINRGNCAIDVKQQAPQRYALGGTPADCTRVAHHLYPKLNWLLSGINSGGNLGADIYVSGTVAAAREATLLRVPAISFSQYKNQSIPIDWERATHQTARVLKVLMDKPIAAGQFWNVNLPLNSPSQTEPDIVFCPVCTQPLPTESSLEAGQFRYTGTYKNRRRDPGADVDVCFSGNISVSKVCLW</sequence>
<comment type="catalytic activity">
    <reaction evidence="1">
        <text>a ribonucleoside 5'-phosphate + H2O = a ribonucleoside + phosphate</text>
        <dbReference type="Rhea" id="RHEA:12484"/>
        <dbReference type="ChEBI" id="CHEBI:15377"/>
        <dbReference type="ChEBI" id="CHEBI:18254"/>
        <dbReference type="ChEBI" id="CHEBI:43474"/>
        <dbReference type="ChEBI" id="CHEBI:58043"/>
        <dbReference type="EC" id="3.1.3.5"/>
    </reaction>
</comment>
<evidence type="ECO:0000259" key="6">
    <source>
        <dbReference type="Pfam" id="PF01975"/>
    </source>
</evidence>
<evidence type="ECO:0000256" key="4">
    <source>
        <dbReference type="ARBA" id="ARBA00022723"/>
    </source>
</evidence>
<dbReference type="Proteomes" id="UP001196661">
    <property type="component" value="Unassembled WGS sequence"/>
</dbReference>
<accession>A0ABS5XZY9</accession>
<evidence type="ECO:0000256" key="5">
    <source>
        <dbReference type="ARBA" id="ARBA00022801"/>
    </source>
</evidence>
<protein>
    <recommendedName>
        <fullName evidence="3">5'-nucleotidase</fullName>
        <ecNumber evidence="3">3.1.3.5</ecNumber>
    </recommendedName>
</protein>
<dbReference type="RefSeq" id="WP_215617898.1">
    <property type="nucleotide sequence ID" value="NZ_JADOER010000004.1"/>
</dbReference>
<keyword evidence="4" id="KW-0479">Metal-binding</keyword>
<dbReference type="InterPro" id="IPR030048">
    <property type="entry name" value="SurE"/>
</dbReference>
<dbReference type="NCBIfam" id="NF001493">
    <property type="entry name" value="PRK00346.2-3"/>
    <property type="match status" value="1"/>
</dbReference>
<dbReference type="InterPro" id="IPR036523">
    <property type="entry name" value="SurE-like_sf"/>
</dbReference>
<dbReference type="SUPFAM" id="SSF64167">
    <property type="entry name" value="SurE-like"/>
    <property type="match status" value="1"/>
</dbReference>
<keyword evidence="8" id="KW-1185">Reference proteome</keyword>
<reference evidence="7 8" key="1">
    <citation type="journal article" date="2021" name="Mar. Drugs">
        <title>Genome Reduction and Secondary Metabolism of the Marine Sponge-Associated Cyanobacterium Leptothoe.</title>
        <authorList>
            <person name="Konstantinou D."/>
            <person name="Popin R.V."/>
            <person name="Fewer D.P."/>
            <person name="Sivonen K."/>
            <person name="Gkelis S."/>
        </authorList>
    </citation>
    <scope>NUCLEOTIDE SEQUENCE [LARGE SCALE GENOMIC DNA]</scope>
    <source>
        <strain evidence="7 8">TAU-MAC 1615</strain>
    </source>
</reference>
<dbReference type="PANTHER" id="PTHR30457:SF0">
    <property type="entry name" value="PHOSPHATASE, PUTATIVE (AFU_ORTHOLOGUE AFUA_4G01070)-RELATED"/>
    <property type="match status" value="1"/>
</dbReference>
<dbReference type="EMBL" id="JADOER010000004">
    <property type="protein sequence ID" value="MBT9311164.1"/>
    <property type="molecule type" value="Genomic_DNA"/>
</dbReference>
<dbReference type="InterPro" id="IPR002828">
    <property type="entry name" value="SurE-like_Pase/nucleotidase"/>
</dbReference>